<evidence type="ECO:0000313" key="3">
    <source>
        <dbReference type="Proteomes" id="UP000281564"/>
    </source>
</evidence>
<dbReference type="EMBL" id="QMDW01000001">
    <property type="protein sequence ID" value="RJX51881.1"/>
    <property type="molecule type" value="Genomic_DNA"/>
</dbReference>
<reference evidence="2 3" key="1">
    <citation type="submission" date="2018-06" db="EMBL/GenBank/DDBJ databases">
        <title>Halonotius sp. F13-13 a new haloarchaeeon isolated from a solar saltern from Isla Cristina, Huelva, Spain.</title>
        <authorList>
            <person name="Duran-Viseras A."/>
            <person name="Sanchez-Porro C."/>
            <person name="Ventosa A."/>
        </authorList>
    </citation>
    <scope>NUCLEOTIDE SEQUENCE [LARGE SCALE GENOMIC DNA]</scope>
    <source>
        <strain evidence="2 3">CECT 7525</strain>
    </source>
</reference>
<accession>A0A3A6Q3N9</accession>
<sequence>MATVEPLAVTVQMTELLLTTLCLVGSIPISGEPMLPVDGVLPRLLLGSVIAWIGVTATTSGANSVTDWWMIVSTDSVSIAEAIAAGDMAQIRGRIRPLRPDDTLISPLRNKTCVAYAYTISKVVQDAGDSSIDSDSKHRPFLISDGTAEIRVGPDADSLSLDMTTNRLTSNEEIIAQTDDERIALEPAADRSGIGDSTTPIELREGTLAVGETATVVGKPAPVPDDARTAADAVMTATESHLTVMNDNSDNTALRNAARGGFLLVLGLVLTVFAILVVTPAIPDLI</sequence>
<gene>
    <name evidence="2" type="ORF">DP106_00790</name>
</gene>
<comment type="caution">
    <text evidence="2">The sequence shown here is derived from an EMBL/GenBank/DDBJ whole genome shotgun (WGS) entry which is preliminary data.</text>
</comment>
<feature type="transmembrane region" description="Helical" evidence="1">
    <location>
        <begin position="6"/>
        <end position="29"/>
    </location>
</feature>
<dbReference type="Proteomes" id="UP000281564">
    <property type="component" value="Unassembled WGS sequence"/>
</dbReference>
<protein>
    <submittedName>
        <fullName evidence="2">Uncharacterized protein</fullName>
    </submittedName>
</protein>
<keyword evidence="1" id="KW-1133">Transmembrane helix</keyword>
<feature type="transmembrane region" description="Helical" evidence="1">
    <location>
        <begin position="262"/>
        <end position="282"/>
    </location>
</feature>
<keyword evidence="3" id="KW-1185">Reference proteome</keyword>
<evidence type="ECO:0000256" key="1">
    <source>
        <dbReference type="SAM" id="Phobius"/>
    </source>
</evidence>
<proteinExistence type="predicted"/>
<keyword evidence="1" id="KW-0812">Transmembrane</keyword>
<evidence type="ECO:0000313" key="2">
    <source>
        <dbReference type="EMBL" id="RJX51881.1"/>
    </source>
</evidence>
<dbReference type="AlphaFoldDB" id="A0A3A6Q3N9"/>
<feature type="transmembrane region" description="Helical" evidence="1">
    <location>
        <begin position="41"/>
        <end position="62"/>
    </location>
</feature>
<name>A0A3A6Q3N9_9EURY</name>
<organism evidence="2 3">
    <name type="scientific">Halonotius pteroides</name>
    <dbReference type="NCBI Taxonomy" id="268735"/>
    <lineage>
        <taxon>Archaea</taxon>
        <taxon>Methanobacteriati</taxon>
        <taxon>Methanobacteriota</taxon>
        <taxon>Stenosarchaea group</taxon>
        <taxon>Halobacteria</taxon>
        <taxon>Halobacteriales</taxon>
        <taxon>Haloferacaceae</taxon>
        <taxon>Halonotius</taxon>
    </lineage>
</organism>
<keyword evidence="1" id="KW-0472">Membrane</keyword>